<evidence type="ECO:0000259" key="1">
    <source>
        <dbReference type="Pfam" id="PF13349"/>
    </source>
</evidence>
<dbReference type="Proteomes" id="UP000199437">
    <property type="component" value="Unassembled WGS sequence"/>
</dbReference>
<evidence type="ECO:0000313" key="3">
    <source>
        <dbReference type="Proteomes" id="UP000199437"/>
    </source>
</evidence>
<evidence type="ECO:0000313" key="2">
    <source>
        <dbReference type="EMBL" id="SEW05888.1"/>
    </source>
</evidence>
<gene>
    <name evidence="2" type="ORF">SAMN05216290_1513</name>
</gene>
<sequence>MKKIILTCLVLCFGQLVLLGQKDSEVLKKNFAVNDNSSEFWFCVCNITGDIQVEAYDGNTIEVEVNKQVSARSQSDVAEGMKDLELVSFDGDGFAKVLVVSNQQELEEKDDPLACSWNWRNNSGSRPDYRYRLDYKVKVPKGISVKVSTVNDGEVWVENVGGDIYASNVNGDVTLEGVRGNTKANTVNGKLEVEYLQMPNEFASFKTVNGDIELFAPNNASGVFNFESQWGKVYSDFEFDERVAPKMTKLKDGDMTRFKVANSNGYKIGQGGPEMAFETLNGNIKIRKKN</sequence>
<dbReference type="EMBL" id="FOIR01000001">
    <property type="protein sequence ID" value="SEW05888.1"/>
    <property type="molecule type" value="Genomic_DNA"/>
</dbReference>
<dbReference type="Pfam" id="PF13349">
    <property type="entry name" value="DUF4097"/>
    <property type="match status" value="1"/>
</dbReference>
<feature type="domain" description="DUF4097" evidence="1">
    <location>
        <begin position="168"/>
        <end position="264"/>
    </location>
</feature>
<dbReference type="OrthoDB" id="937739at2"/>
<protein>
    <recommendedName>
        <fullName evidence="1">DUF4097 domain-containing protein</fullName>
    </recommendedName>
</protein>
<accession>A0A1I0NW18</accession>
<proteinExistence type="predicted"/>
<dbReference type="AlphaFoldDB" id="A0A1I0NW18"/>
<keyword evidence="3" id="KW-1185">Reference proteome</keyword>
<organism evidence="2 3">
    <name type="scientific">Roseivirga pacifica</name>
    <dbReference type="NCBI Taxonomy" id="1267423"/>
    <lineage>
        <taxon>Bacteria</taxon>
        <taxon>Pseudomonadati</taxon>
        <taxon>Bacteroidota</taxon>
        <taxon>Cytophagia</taxon>
        <taxon>Cytophagales</taxon>
        <taxon>Roseivirgaceae</taxon>
        <taxon>Roseivirga</taxon>
    </lineage>
</organism>
<dbReference type="InterPro" id="IPR025164">
    <property type="entry name" value="Toastrack_DUF4097"/>
</dbReference>
<dbReference type="STRING" id="1267423.SAMN05216290_1513"/>
<name>A0A1I0NW18_9BACT</name>
<reference evidence="3" key="1">
    <citation type="submission" date="2016-10" db="EMBL/GenBank/DDBJ databases">
        <authorList>
            <person name="Varghese N."/>
            <person name="Submissions S."/>
        </authorList>
    </citation>
    <scope>NUCLEOTIDE SEQUENCE [LARGE SCALE GENOMIC DNA]</scope>
    <source>
        <strain evidence="3">CGMCC 1.12402</strain>
    </source>
</reference>